<dbReference type="InterPro" id="IPR005501">
    <property type="entry name" value="LamB/YcsF/PxpA-like"/>
</dbReference>
<dbReference type="GO" id="GO:0005975">
    <property type="term" value="P:carbohydrate metabolic process"/>
    <property type="evidence" value="ECO:0007669"/>
    <property type="project" value="InterPro"/>
</dbReference>
<gene>
    <name evidence="2" type="ORF">GBAR_LOCUS12178</name>
</gene>
<protein>
    <submittedName>
        <fullName evidence="2">5-oxoprolinase subunit A</fullName>
    </submittedName>
</protein>
<dbReference type="Proteomes" id="UP001174909">
    <property type="component" value="Unassembled WGS sequence"/>
</dbReference>
<evidence type="ECO:0000313" key="3">
    <source>
        <dbReference type="Proteomes" id="UP001174909"/>
    </source>
</evidence>
<evidence type="ECO:0000256" key="1">
    <source>
        <dbReference type="SAM" id="MobiDB-lite"/>
    </source>
</evidence>
<dbReference type="SUPFAM" id="SSF88713">
    <property type="entry name" value="Glycoside hydrolase/deacetylase"/>
    <property type="match status" value="1"/>
</dbReference>
<comment type="caution">
    <text evidence="2">The sequence shown here is derived from an EMBL/GenBank/DDBJ whole genome shotgun (WGS) entry which is preliminary data.</text>
</comment>
<feature type="region of interest" description="Disordered" evidence="1">
    <location>
        <begin position="62"/>
        <end position="117"/>
    </location>
</feature>
<dbReference type="InterPro" id="IPR011330">
    <property type="entry name" value="Glyco_hydro/deAcase_b/a-brl"/>
</dbReference>
<evidence type="ECO:0000313" key="2">
    <source>
        <dbReference type="EMBL" id="CAI8020353.1"/>
    </source>
</evidence>
<reference evidence="2" key="1">
    <citation type="submission" date="2023-03" db="EMBL/GenBank/DDBJ databases">
        <authorList>
            <person name="Steffen K."/>
            <person name="Cardenas P."/>
        </authorList>
    </citation>
    <scope>NUCLEOTIDE SEQUENCE</scope>
</reference>
<name>A0AA35RYZ2_GEOBA</name>
<dbReference type="Gene3D" id="3.20.20.370">
    <property type="entry name" value="Glycoside hydrolase/deacetylase"/>
    <property type="match status" value="1"/>
</dbReference>
<dbReference type="AlphaFoldDB" id="A0AA35RYZ2"/>
<dbReference type="PANTHER" id="PTHR30292">
    <property type="entry name" value="UNCHARACTERIZED PROTEIN YBGL-RELATED"/>
    <property type="match status" value="1"/>
</dbReference>
<organism evidence="2 3">
    <name type="scientific">Geodia barretti</name>
    <name type="common">Barrett's horny sponge</name>
    <dbReference type="NCBI Taxonomy" id="519541"/>
    <lineage>
        <taxon>Eukaryota</taxon>
        <taxon>Metazoa</taxon>
        <taxon>Porifera</taxon>
        <taxon>Demospongiae</taxon>
        <taxon>Heteroscleromorpha</taxon>
        <taxon>Tetractinellida</taxon>
        <taxon>Astrophorina</taxon>
        <taxon>Geodiidae</taxon>
        <taxon>Geodia</taxon>
    </lineage>
</organism>
<feature type="compositionally biased region" description="Basic and acidic residues" evidence="1">
    <location>
        <begin position="193"/>
        <end position="206"/>
    </location>
</feature>
<proteinExistence type="predicted"/>
<dbReference type="EMBL" id="CASHTH010001824">
    <property type="protein sequence ID" value="CAI8020353.1"/>
    <property type="molecule type" value="Genomic_DNA"/>
</dbReference>
<feature type="region of interest" description="Disordered" evidence="1">
    <location>
        <begin position="182"/>
        <end position="206"/>
    </location>
</feature>
<accession>A0AA35RYZ2</accession>
<sequence length="275" mass="29573">MAITINCDIGEGYGLYTFGNDERIMPFISIANVACGFHASDPSVMHATVRLALAHGVKVGAHPSLPDRQGFGPPRDADGARGAARSPDLPGRRAQGLPGGGRRAPQPHQAPRRALRHDLEVRTLRRGCGRCRGGLRRAADRTGRHDARHRLLAARPALVARVLCRSGIRPGLQPHHHARARALRPGGCRQAHAPRDRGGHGDIGGRRRCPDPCRDGVHPFRHARDRCGRAGAAGGAGAPYGVIGCPPPAIAMRRMAAPARRRQRHGDLERDARRA</sequence>
<dbReference type="PANTHER" id="PTHR30292:SF0">
    <property type="entry name" value="5-OXOPROLINASE SUBUNIT A"/>
    <property type="match status" value="1"/>
</dbReference>
<keyword evidence="3" id="KW-1185">Reference proteome</keyword>
<dbReference type="Pfam" id="PF03746">
    <property type="entry name" value="LamB_YcsF"/>
    <property type="match status" value="1"/>
</dbReference>